<dbReference type="Proteomes" id="UP000199125">
    <property type="component" value="Unassembled WGS sequence"/>
</dbReference>
<keyword evidence="3" id="KW-0274">FAD</keyword>
<protein>
    <submittedName>
        <fullName evidence="7">Salicylate hydroxylase</fullName>
    </submittedName>
</protein>
<dbReference type="PRINTS" id="PR00420">
    <property type="entry name" value="RNGMNOXGNASE"/>
</dbReference>
<dbReference type="InterPro" id="IPR036188">
    <property type="entry name" value="FAD/NAD-bd_sf"/>
</dbReference>
<dbReference type="Pfam" id="PF01494">
    <property type="entry name" value="FAD_binding_3"/>
    <property type="match status" value="2"/>
</dbReference>
<dbReference type="SUPFAM" id="SSF54373">
    <property type="entry name" value="FAD-linked reductases, C-terminal domain"/>
    <property type="match status" value="1"/>
</dbReference>
<keyword evidence="8" id="KW-1185">Reference proteome</keyword>
<dbReference type="PANTHER" id="PTHR13789">
    <property type="entry name" value="MONOOXYGENASE"/>
    <property type="match status" value="1"/>
</dbReference>
<dbReference type="InterPro" id="IPR050493">
    <property type="entry name" value="FAD-dep_Monooxygenase_BioMet"/>
</dbReference>
<keyword evidence="4" id="KW-0560">Oxidoreductase</keyword>
<evidence type="ECO:0000256" key="2">
    <source>
        <dbReference type="ARBA" id="ARBA00022630"/>
    </source>
</evidence>
<accession>A0A1H6MP21</accession>
<comment type="cofactor">
    <cofactor evidence="1">
        <name>FAD</name>
        <dbReference type="ChEBI" id="CHEBI:57692"/>
    </cofactor>
</comment>
<name>A0A1H6MP21_9RHOB</name>
<evidence type="ECO:0000256" key="5">
    <source>
        <dbReference type="ARBA" id="ARBA00023033"/>
    </source>
</evidence>
<evidence type="ECO:0000256" key="4">
    <source>
        <dbReference type="ARBA" id="ARBA00023002"/>
    </source>
</evidence>
<feature type="domain" description="FAD-binding" evidence="6">
    <location>
        <begin position="147"/>
        <end position="335"/>
    </location>
</feature>
<dbReference type="EMBL" id="FNXG01000004">
    <property type="protein sequence ID" value="SEI03595.1"/>
    <property type="molecule type" value="Genomic_DNA"/>
</dbReference>
<proteinExistence type="predicted"/>
<gene>
    <name evidence="7" type="ORF">SAMN04488075_2350</name>
</gene>
<dbReference type="PANTHER" id="PTHR13789:SF318">
    <property type="entry name" value="GERANYLGERANYL DIPHOSPHATE REDUCTASE"/>
    <property type="match status" value="1"/>
</dbReference>
<dbReference type="Gene3D" id="3.50.50.60">
    <property type="entry name" value="FAD/NAD(P)-binding domain"/>
    <property type="match status" value="1"/>
</dbReference>
<keyword evidence="2" id="KW-0285">Flavoprotein</keyword>
<evidence type="ECO:0000259" key="6">
    <source>
        <dbReference type="Pfam" id="PF01494"/>
    </source>
</evidence>
<reference evidence="8" key="1">
    <citation type="submission" date="2016-10" db="EMBL/GenBank/DDBJ databases">
        <authorList>
            <person name="Varghese N."/>
            <person name="Submissions S."/>
        </authorList>
    </citation>
    <scope>NUCLEOTIDE SEQUENCE [LARGE SCALE GENOMIC DNA]</scope>
    <source>
        <strain evidence="8">DSM 11593</strain>
    </source>
</reference>
<dbReference type="OrthoDB" id="4230779at2"/>
<dbReference type="RefSeq" id="WP_090848282.1">
    <property type="nucleotide sequence ID" value="NZ_FNXG01000004.1"/>
</dbReference>
<dbReference type="InterPro" id="IPR002938">
    <property type="entry name" value="FAD-bd"/>
</dbReference>
<dbReference type="AlphaFoldDB" id="A0A1H6MP21"/>
<feature type="domain" description="FAD-binding" evidence="6">
    <location>
        <begin position="19"/>
        <end position="146"/>
    </location>
</feature>
<organism evidence="7 8">
    <name type="scientific">Paracoccus alkenifer</name>
    <dbReference type="NCBI Taxonomy" id="65735"/>
    <lineage>
        <taxon>Bacteria</taxon>
        <taxon>Pseudomonadati</taxon>
        <taxon>Pseudomonadota</taxon>
        <taxon>Alphaproteobacteria</taxon>
        <taxon>Rhodobacterales</taxon>
        <taxon>Paracoccaceae</taxon>
        <taxon>Paracoccus</taxon>
    </lineage>
</organism>
<dbReference type="STRING" id="65735.SAMN04488075_2350"/>
<evidence type="ECO:0000313" key="8">
    <source>
        <dbReference type="Proteomes" id="UP000199125"/>
    </source>
</evidence>
<dbReference type="GO" id="GO:0004497">
    <property type="term" value="F:monooxygenase activity"/>
    <property type="evidence" value="ECO:0007669"/>
    <property type="project" value="UniProtKB-KW"/>
</dbReference>
<sequence length="382" mass="41263">MIPAAASPNAAPGALSGRAVTIIGGGIGGLTAALALAQRGARVSVLERAGMRREVGAGIQISPNAGRVLDALGLTEAFHAASHPSHGVELRDHHGALVLHLDFARWRPDAPFRTIHRARLVELLETAARAHGVNIHLNRSVESLPQAPLLIGADGLHSLVRRALNGAETPFFTGQSAWRAIIPDDDPQPLTRVFMGNGRHLVSYPLGFGQRNLVAVLERDDWTGERWSQTDDPANLRREFAGFGGPVPGWLDRVAETGLWGLFRHQVAARWQDGRMAILGDAAHPTLPFLAQGACMAIEDAWTLAACLDADPDQGRALSRYQQLRQPRCTRIVAAATANARNYHLSGPKRLAAHTALRLANRLAPSTAFERFAWVYDHDPTA</sequence>
<evidence type="ECO:0000256" key="1">
    <source>
        <dbReference type="ARBA" id="ARBA00001974"/>
    </source>
</evidence>
<evidence type="ECO:0000313" key="7">
    <source>
        <dbReference type="EMBL" id="SEI03595.1"/>
    </source>
</evidence>
<keyword evidence="5" id="KW-0503">Monooxygenase</keyword>
<evidence type="ECO:0000256" key="3">
    <source>
        <dbReference type="ARBA" id="ARBA00022827"/>
    </source>
</evidence>
<dbReference type="GO" id="GO:0071949">
    <property type="term" value="F:FAD binding"/>
    <property type="evidence" value="ECO:0007669"/>
    <property type="project" value="InterPro"/>
</dbReference>
<dbReference type="SUPFAM" id="SSF51905">
    <property type="entry name" value="FAD/NAD(P)-binding domain"/>
    <property type="match status" value="1"/>
</dbReference>